<dbReference type="EMBL" id="MIJE01000033">
    <property type="protein sequence ID" value="OEF95989.1"/>
    <property type="molecule type" value="Genomic_DNA"/>
</dbReference>
<dbReference type="OrthoDB" id="2381181at2"/>
<dbReference type="AlphaFoldDB" id="A0A1E5FZW3"/>
<sequence length="170" mass="19667">MKRLLVSIFFIIIVLSIIISNLYASYAVTRSDEFKTAKQIAKMNNDFEVVLGNIFVATPLQYVFLLEKEDNLYWSFVTNETVEALINASDGISSEEIIERLEALKIPMFEEIYQLTPGLIKRDSAELPYYATLTDTAIVWEVIGLNSNDRVQYTYFDFFSGKLIWNYQLQ</sequence>
<dbReference type="SUPFAM" id="SSF54403">
    <property type="entry name" value="Cystatin/monellin"/>
    <property type="match status" value="1"/>
</dbReference>
<dbReference type="InterPro" id="IPR046350">
    <property type="entry name" value="Cystatin_sf"/>
</dbReference>
<dbReference type="Gene3D" id="3.10.450.40">
    <property type="match status" value="1"/>
</dbReference>
<organism evidence="1 2">
    <name type="scientific">Desulfuribacillus alkaliarsenatis</name>
    <dbReference type="NCBI Taxonomy" id="766136"/>
    <lineage>
        <taxon>Bacteria</taxon>
        <taxon>Bacillati</taxon>
        <taxon>Bacillota</taxon>
        <taxon>Desulfuribacillia</taxon>
        <taxon>Desulfuribacillales</taxon>
        <taxon>Desulfuribacillaceae</taxon>
        <taxon>Desulfuribacillus</taxon>
    </lineage>
</organism>
<evidence type="ECO:0000313" key="1">
    <source>
        <dbReference type="EMBL" id="OEF95989.1"/>
    </source>
</evidence>
<evidence type="ECO:0000313" key="2">
    <source>
        <dbReference type="Proteomes" id="UP000094296"/>
    </source>
</evidence>
<dbReference type="STRING" id="766136.BHF68_09570"/>
<dbReference type="Proteomes" id="UP000094296">
    <property type="component" value="Unassembled WGS sequence"/>
</dbReference>
<evidence type="ECO:0008006" key="3">
    <source>
        <dbReference type="Google" id="ProtNLM"/>
    </source>
</evidence>
<reference evidence="1 2" key="1">
    <citation type="submission" date="2016-09" db="EMBL/GenBank/DDBJ databases">
        <title>Draft genome sequence for the type strain of Desulfuribacillus alkaliarsenatis AHT28, an obligately anaerobic, sulfidogenic bacterium isolated from Russian soda lake sediments.</title>
        <authorList>
            <person name="Abin C.A."/>
            <person name="Hollibaugh J.T."/>
        </authorList>
    </citation>
    <scope>NUCLEOTIDE SEQUENCE [LARGE SCALE GENOMIC DNA]</scope>
    <source>
        <strain evidence="1 2">AHT28</strain>
    </source>
</reference>
<protein>
    <recommendedName>
        <fullName evidence="3">DUF5590 domain-containing protein</fullName>
    </recommendedName>
</protein>
<keyword evidence="2" id="KW-1185">Reference proteome</keyword>
<gene>
    <name evidence="1" type="ORF">BHF68_09570</name>
</gene>
<name>A0A1E5FZW3_9FIRM</name>
<dbReference type="RefSeq" id="WP_069643909.1">
    <property type="nucleotide sequence ID" value="NZ_MIJE01000033.1"/>
</dbReference>
<proteinExistence type="predicted"/>
<comment type="caution">
    <text evidence="1">The sequence shown here is derived from an EMBL/GenBank/DDBJ whole genome shotgun (WGS) entry which is preliminary data.</text>
</comment>
<accession>A0A1E5FZW3</accession>